<dbReference type="GO" id="GO:0045814">
    <property type="term" value="P:negative regulation of gene expression, epigenetic"/>
    <property type="evidence" value="ECO:0007669"/>
    <property type="project" value="TreeGrafter"/>
</dbReference>
<dbReference type="PROSITE" id="PS50280">
    <property type="entry name" value="SET"/>
    <property type="match status" value="1"/>
</dbReference>
<evidence type="ECO:0000256" key="4">
    <source>
        <dbReference type="ARBA" id="ARBA00042380"/>
    </source>
</evidence>
<dbReference type="Gene3D" id="2.170.270.10">
    <property type="entry name" value="SET domain"/>
    <property type="match status" value="1"/>
</dbReference>
<keyword evidence="1" id="KW-0489">Methyltransferase</keyword>
<keyword evidence="9" id="KW-1185">Reference proteome</keyword>
<gene>
    <name evidence="8" type="ORF">OE88DRAFT_555428</name>
</gene>
<evidence type="ECO:0000256" key="3">
    <source>
        <dbReference type="ARBA" id="ARBA00022691"/>
    </source>
</evidence>
<evidence type="ECO:0000256" key="6">
    <source>
        <dbReference type="ARBA" id="ARBA00048619"/>
    </source>
</evidence>
<reference evidence="8 9" key="1">
    <citation type="journal article" date="2019" name="Nat. Ecol. Evol.">
        <title>Megaphylogeny resolves global patterns of mushroom evolution.</title>
        <authorList>
            <person name="Varga T."/>
            <person name="Krizsan K."/>
            <person name="Foldi C."/>
            <person name="Dima B."/>
            <person name="Sanchez-Garcia M."/>
            <person name="Sanchez-Ramirez S."/>
            <person name="Szollosi G.J."/>
            <person name="Szarkandi J.G."/>
            <person name="Papp V."/>
            <person name="Albert L."/>
            <person name="Andreopoulos W."/>
            <person name="Angelini C."/>
            <person name="Antonin V."/>
            <person name="Barry K.W."/>
            <person name="Bougher N.L."/>
            <person name="Buchanan P."/>
            <person name="Buyck B."/>
            <person name="Bense V."/>
            <person name="Catcheside P."/>
            <person name="Chovatia M."/>
            <person name="Cooper J."/>
            <person name="Damon W."/>
            <person name="Desjardin D."/>
            <person name="Finy P."/>
            <person name="Geml J."/>
            <person name="Haridas S."/>
            <person name="Hughes K."/>
            <person name="Justo A."/>
            <person name="Karasinski D."/>
            <person name="Kautmanova I."/>
            <person name="Kiss B."/>
            <person name="Kocsube S."/>
            <person name="Kotiranta H."/>
            <person name="LaButti K.M."/>
            <person name="Lechner B.E."/>
            <person name="Liimatainen K."/>
            <person name="Lipzen A."/>
            <person name="Lukacs Z."/>
            <person name="Mihaltcheva S."/>
            <person name="Morgado L.N."/>
            <person name="Niskanen T."/>
            <person name="Noordeloos M.E."/>
            <person name="Ohm R.A."/>
            <person name="Ortiz-Santana B."/>
            <person name="Ovrebo C."/>
            <person name="Racz N."/>
            <person name="Riley R."/>
            <person name="Savchenko A."/>
            <person name="Shiryaev A."/>
            <person name="Soop K."/>
            <person name="Spirin V."/>
            <person name="Szebenyi C."/>
            <person name="Tomsovsky M."/>
            <person name="Tulloss R.E."/>
            <person name="Uehling J."/>
            <person name="Grigoriev I.V."/>
            <person name="Vagvolgyi C."/>
            <person name="Papp T."/>
            <person name="Martin F.M."/>
            <person name="Miettinen O."/>
            <person name="Hibbett D.S."/>
            <person name="Nagy L.G."/>
        </authorList>
    </citation>
    <scope>NUCLEOTIDE SEQUENCE [LARGE SCALE GENOMIC DNA]</scope>
    <source>
        <strain evidence="8 9">OMC1185</strain>
    </source>
</reference>
<evidence type="ECO:0000256" key="1">
    <source>
        <dbReference type="ARBA" id="ARBA00022603"/>
    </source>
</evidence>
<dbReference type="Gene3D" id="1.10.220.160">
    <property type="match status" value="1"/>
</dbReference>
<comment type="catalytic activity">
    <reaction evidence="6">
        <text>L-lysyl-[histone] + S-adenosyl-L-methionine = N(6)-methyl-L-lysyl-[histone] + S-adenosyl-L-homocysteine + H(+)</text>
        <dbReference type="Rhea" id="RHEA:10024"/>
        <dbReference type="Rhea" id="RHEA-COMP:9845"/>
        <dbReference type="Rhea" id="RHEA-COMP:9846"/>
        <dbReference type="ChEBI" id="CHEBI:15378"/>
        <dbReference type="ChEBI" id="CHEBI:29969"/>
        <dbReference type="ChEBI" id="CHEBI:57856"/>
        <dbReference type="ChEBI" id="CHEBI:59789"/>
        <dbReference type="ChEBI" id="CHEBI:61929"/>
    </reaction>
    <physiologicalReaction direction="left-to-right" evidence="6">
        <dbReference type="Rhea" id="RHEA:10025"/>
    </physiologicalReaction>
</comment>
<dbReference type="PANTHER" id="PTHR46402">
    <property type="entry name" value="SET AND MYND DOMAIN-CONTAINING PROTEIN 5"/>
    <property type="match status" value="1"/>
</dbReference>
<keyword evidence="2" id="KW-0808">Transferase</keyword>
<evidence type="ECO:0000259" key="7">
    <source>
        <dbReference type="PROSITE" id="PS50280"/>
    </source>
</evidence>
<feature type="domain" description="SET" evidence="7">
    <location>
        <begin position="87"/>
        <end position="371"/>
    </location>
</feature>
<dbReference type="Pfam" id="PF00856">
    <property type="entry name" value="SET"/>
    <property type="match status" value="1"/>
</dbReference>
<protein>
    <recommendedName>
        <fullName evidence="5">Histone-lysine N-methyltransferase SET5</fullName>
    </recommendedName>
    <alternativeName>
        <fullName evidence="4">SET domain-containing protein 5</fullName>
    </alternativeName>
</protein>
<dbReference type="PANTHER" id="PTHR46402:SF2">
    <property type="entry name" value="HISTONE-LYSINE N-TRIMETHYLTRANSFERASE SMYD5"/>
    <property type="match status" value="1"/>
</dbReference>
<evidence type="ECO:0000256" key="2">
    <source>
        <dbReference type="ARBA" id="ARBA00022679"/>
    </source>
</evidence>
<dbReference type="InterPro" id="IPR001214">
    <property type="entry name" value="SET_dom"/>
</dbReference>
<dbReference type="CDD" id="cd20071">
    <property type="entry name" value="SET_SMYD"/>
    <property type="match status" value="1"/>
</dbReference>
<evidence type="ECO:0000313" key="8">
    <source>
        <dbReference type="EMBL" id="TFK48194.1"/>
    </source>
</evidence>
<dbReference type="SMART" id="SM00317">
    <property type="entry name" value="SET"/>
    <property type="match status" value="1"/>
</dbReference>
<keyword evidence="3" id="KW-0949">S-adenosyl-L-methionine</keyword>
<dbReference type="Proteomes" id="UP000305948">
    <property type="component" value="Unassembled WGS sequence"/>
</dbReference>
<proteinExistence type="predicted"/>
<dbReference type="SUPFAM" id="SSF82199">
    <property type="entry name" value="SET domain"/>
    <property type="match status" value="1"/>
</dbReference>
<dbReference type="EMBL" id="ML213520">
    <property type="protein sequence ID" value="TFK48194.1"/>
    <property type="molecule type" value="Genomic_DNA"/>
</dbReference>
<organism evidence="8 9">
    <name type="scientific">Heliocybe sulcata</name>
    <dbReference type="NCBI Taxonomy" id="5364"/>
    <lineage>
        <taxon>Eukaryota</taxon>
        <taxon>Fungi</taxon>
        <taxon>Dikarya</taxon>
        <taxon>Basidiomycota</taxon>
        <taxon>Agaricomycotina</taxon>
        <taxon>Agaricomycetes</taxon>
        <taxon>Gloeophyllales</taxon>
        <taxon>Gloeophyllaceae</taxon>
        <taxon>Heliocybe</taxon>
    </lineage>
</organism>
<accession>A0A5C3MS32</accession>
<dbReference type="OrthoDB" id="438641at2759"/>
<dbReference type="GO" id="GO:0042799">
    <property type="term" value="F:histone H4K20 methyltransferase activity"/>
    <property type="evidence" value="ECO:0007669"/>
    <property type="project" value="TreeGrafter"/>
</dbReference>
<dbReference type="GO" id="GO:0032259">
    <property type="term" value="P:methylation"/>
    <property type="evidence" value="ECO:0007669"/>
    <property type="project" value="UniProtKB-KW"/>
</dbReference>
<dbReference type="AlphaFoldDB" id="A0A5C3MS32"/>
<evidence type="ECO:0000313" key="9">
    <source>
        <dbReference type="Proteomes" id="UP000305948"/>
    </source>
</evidence>
<evidence type="ECO:0000256" key="5">
    <source>
        <dbReference type="ARBA" id="ARBA00044528"/>
    </source>
</evidence>
<dbReference type="InterPro" id="IPR046341">
    <property type="entry name" value="SET_dom_sf"/>
</dbReference>
<sequence>MSAVVPSEDELKQTLIALKSENTSLGIPKLHALLVAGHPDWTVSEKRTRKILQNEGLTNAPPPSSKQPRLYPSSQIIKELDISKWTDKVEVKDFGKRKGKGLVAKVPIAEGEVIWKEDPFVLAPEWGIYDLQATSRACAYCSTPLTDKPMAVECPSSISAAYCPARFCNRLCLTRSAITHPLLCPARNSAAVPLVNFARQTSWQALHSVAQCTARLLLAYQQSEEAFEADWKVVKALAVLGMEERFADLAAKGVEPDRAIWKKAYQVYVQAFQDPPTESAKKKLAKILKKPLREDVAKELFEYDGFLRSLGRMNLNQETHGGTYVLHSHLNHSCRPNISVRHLDQRTALSRITVIAKSDIDVGQELFVSYVDPDMGLKERRIQLAQWGFGACRCERCLDEEKDLPKDEDKGDLDGLVSELKAGFGVGGS</sequence>
<dbReference type="Gene3D" id="6.10.140.2220">
    <property type="match status" value="1"/>
</dbReference>
<name>A0A5C3MS32_9AGAM</name>
<dbReference type="STRING" id="5364.A0A5C3MS32"/>